<keyword evidence="2" id="KW-0288">FMN</keyword>
<feature type="compositionally biased region" description="Acidic residues" evidence="4">
    <location>
        <begin position="40"/>
        <end position="59"/>
    </location>
</feature>
<gene>
    <name evidence="6" type="ORF">LECACI_7A003365</name>
</gene>
<proteinExistence type="predicted"/>
<feature type="region of interest" description="Disordered" evidence="4">
    <location>
        <begin position="1"/>
        <end position="139"/>
    </location>
</feature>
<evidence type="ECO:0000256" key="2">
    <source>
        <dbReference type="ARBA" id="ARBA00022643"/>
    </source>
</evidence>
<sequence length="689" mass="75128">MSDAEKIPAGRRSSPSLRRKRGSEDMSAAGGGLRVVNISEEAEEEERSEPLLDPDEGLMDDSGTTSPAEALRYSSPVQPQMAQQPSSASSPPSLFDLQEEEITATEPTTMRGEEEDQEEQEQDLYDLKPPPMPPSNGQNSNLETLSKALFSQEHLDLLLRDPKLSLKFHRFLDQYRPQHQQLLRQYTDIRKAVAAVNFANAVVAGSIRQPAAAATLDAAFETKTREILDGLLGDALPAYLTHCLVLLVTDTLVKEITGTSSPIMHALVPSLAEVYCISDPHREDNPIVYASEEFYATTQYSQEQVIGRNCRFLQGPQTSPEAIRRLIAAQKKGEEICELVLNYKRNGTPFYNLLLITPLKDHRNAVRYFLGAQIDVSSLIRDGNGLESFARLLHGKNEEREERGSVSGDDMRGAASWRELTLWLSEEERESVRNRESTTTTTAPATSFVSQKGPASVRSAAAGGGGRPTPDRSRNSRVVLGMDETPAQGPPPLWPKANLGSSGRLPGVYQNYLLVRPAPSLRITFTSPTLRIPGLLQTKLLDRIAGPPRIKQNLEEALSRGTTGVTAKIAWLTRTATIEGAGGESKSRFLHCTPLFDANQAVGVWMVVVVEPEQITGALNGNGGGGNGGQQSRGPSRGGGGGIGVVDAMTSKRLYAEYLREGQAADARPRTQETTSSVAREAVEQFRDF</sequence>
<keyword evidence="1" id="KW-0285">Flavoprotein</keyword>
<keyword evidence="3" id="KW-0157">Chromophore</keyword>
<name>A0AAI9E9G4_9PEZI</name>
<dbReference type="PROSITE" id="PS50113">
    <property type="entry name" value="PAC"/>
    <property type="match status" value="1"/>
</dbReference>
<dbReference type="Proteomes" id="UP001296104">
    <property type="component" value="Unassembled WGS sequence"/>
</dbReference>
<organism evidence="6 7">
    <name type="scientific">Lecanosticta acicola</name>
    <dbReference type="NCBI Taxonomy" id="111012"/>
    <lineage>
        <taxon>Eukaryota</taxon>
        <taxon>Fungi</taxon>
        <taxon>Dikarya</taxon>
        <taxon>Ascomycota</taxon>
        <taxon>Pezizomycotina</taxon>
        <taxon>Dothideomycetes</taxon>
        <taxon>Dothideomycetidae</taxon>
        <taxon>Mycosphaerellales</taxon>
        <taxon>Mycosphaerellaceae</taxon>
        <taxon>Lecanosticta</taxon>
    </lineage>
</organism>
<dbReference type="PANTHER" id="PTHR47429">
    <property type="entry name" value="PROTEIN TWIN LOV 1"/>
    <property type="match status" value="1"/>
</dbReference>
<dbReference type="CDD" id="cd00130">
    <property type="entry name" value="PAS"/>
    <property type="match status" value="1"/>
</dbReference>
<dbReference type="GO" id="GO:0005634">
    <property type="term" value="C:nucleus"/>
    <property type="evidence" value="ECO:0007669"/>
    <property type="project" value="TreeGrafter"/>
</dbReference>
<dbReference type="NCBIfam" id="TIGR00229">
    <property type="entry name" value="sensory_box"/>
    <property type="match status" value="1"/>
</dbReference>
<feature type="compositionally biased region" description="Acidic residues" evidence="4">
    <location>
        <begin position="113"/>
        <end position="124"/>
    </location>
</feature>
<evidence type="ECO:0000313" key="6">
    <source>
        <dbReference type="EMBL" id="CAK3957028.1"/>
    </source>
</evidence>
<evidence type="ECO:0000256" key="4">
    <source>
        <dbReference type="SAM" id="MobiDB-lite"/>
    </source>
</evidence>
<evidence type="ECO:0000256" key="3">
    <source>
        <dbReference type="ARBA" id="ARBA00022991"/>
    </source>
</evidence>
<feature type="region of interest" description="Disordered" evidence="4">
    <location>
        <begin position="428"/>
        <end position="475"/>
    </location>
</feature>
<evidence type="ECO:0000313" key="7">
    <source>
        <dbReference type="Proteomes" id="UP001296104"/>
    </source>
</evidence>
<accession>A0AAI9E9G4</accession>
<dbReference type="EMBL" id="CAVMBE010000016">
    <property type="protein sequence ID" value="CAK3957028.1"/>
    <property type="molecule type" value="Genomic_DNA"/>
</dbReference>
<evidence type="ECO:0000259" key="5">
    <source>
        <dbReference type="PROSITE" id="PS50113"/>
    </source>
</evidence>
<reference evidence="6" key="1">
    <citation type="submission" date="2023-11" db="EMBL/GenBank/DDBJ databases">
        <authorList>
            <person name="Alioto T."/>
            <person name="Alioto T."/>
            <person name="Gomez Garrido J."/>
        </authorList>
    </citation>
    <scope>NUCLEOTIDE SEQUENCE</scope>
</reference>
<protein>
    <submittedName>
        <fullName evidence="6">K+-channel ERG</fullName>
    </submittedName>
</protein>
<dbReference type="InterPro" id="IPR000700">
    <property type="entry name" value="PAS-assoc_C"/>
</dbReference>
<feature type="compositionally biased region" description="Low complexity" evidence="4">
    <location>
        <begin position="74"/>
        <end position="93"/>
    </location>
</feature>
<feature type="domain" description="PAC" evidence="5">
    <location>
        <begin position="335"/>
        <end position="388"/>
    </location>
</feature>
<feature type="region of interest" description="Disordered" evidence="4">
    <location>
        <begin position="619"/>
        <end position="643"/>
    </location>
</feature>
<dbReference type="Gene3D" id="3.30.450.20">
    <property type="entry name" value="PAS domain"/>
    <property type="match status" value="1"/>
</dbReference>
<dbReference type="SUPFAM" id="SSF55785">
    <property type="entry name" value="PYP-like sensor domain (PAS domain)"/>
    <property type="match status" value="1"/>
</dbReference>
<dbReference type="InterPro" id="IPR000014">
    <property type="entry name" value="PAS"/>
</dbReference>
<keyword evidence="7" id="KW-1185">Reference proteome</keyword>
<feature type="region of interest" description="Disordered" evidence="4">
    <location>
        <begin position="661"/>
        <end position="689"/>
    </location>
</feature>
<dbReference type="Pfam" id="PF13426">
    <property type="entry name" value="PAS_9"/>
    <property type="match status" value="1"/>
</dbReference>
<dbReference type="AlphaFoldDB" id="A0AAI9E9G4"/>
<dbReference type="PANTHER" id="PTHR47429:SF9">
    <property type="entry name" value="PAS DOMAIN-CONTAINING PROTEIN"/>
    <property type="match status" value="1"/>
</dbReference>
<evidence type="ECO:0000256" key="1">
    <source>
        <dbReference type="ARBA" id="ARBA00022630"/>
    </source>
</evidence>
<feature type="compositionally biased region" description="Gly residues" evidence="4">
    <location>
        <begin position="620"/>
        <end position="643"/>
    </location>
</feature>
<comment type="caution">
    <text evidence="6">The sequence shown here is derived from an EMBL/GenBank/DDBJ whole genome shotgun (WGS) entry which is preliminary data.</text>
</comment>
<dbReference type="InterPro" id="IPR035965">
    <property type="entry name" value="PAS-like_dom_sf"/>
</dbReference>